<name>A0ABV9DNE3_9BACI</name>
<dbReference type="InterPro" id="IPR011009">
    <property type="entry name" value="Kinase-like_dom_sf"/>
</dbReference>
<accession>A0ABV9DNE3</accession>
<sequence length="357" mass="41542">MKSDDLHNSIKKLKLKNVKIDHISKIGEGAWHDVYKIQRDFEDDIVLRIKKKKAYGQILEYDELDLITEYESSKAYYQQANQCSFDICPSFFKYFIDEELVFTVESFMGEGKPLQSLTNFEAYTIGKKLGEFFLVMHSKNPGIKGSGNLLWNGKHLEGNLQQNAYRVWQNDNDFYVSILNKLIATDLKIDRNTMVDKILNLIENRRNKQQNLSLVNQDVTPENIILNSDKVSLIDPFPTVDFDLKYAGYFIFCYKFLLPAYSTAPRYRNNAYDQNCSILSKIADGFTNGYIGENEIWLKCLKNECILWTLLETYDHYEILNKSELSYKTIQQMGSKNIINKRLTLCLKELESLCSTI</sequence>
<dbReference type="EMBL" id="JBHSFU010000011">
    <property type="protein sequence ID" value="MFC4559701.1"/>
    <property type="molecule type" value="Genomic_DNA"/>
</dbReference>
<dbReference type="RefSeq" id="WP_390298390.1">
    <property type="nucleotide sequence ID" value="NZ_JBHSFU010000011.1"/>
</dbReference>
<organism evidence="1 2">
    <name type="scientific">Virgibacillus kekensis</name>
    <dbReference type="NCBI Taxonomy" id="202261"/>
    <lineage>
        <taxon>Bacteria</taxon>
        <taxon>Bacillati</taxon>
        <taxon>Bacillota</taxon>
        <taxon>Bacilli</taxon>
        <taxon>Bacillales</taxon>
        <taxon>Bacillaceae</taxon>
        <taxon>Virgibacillus</taxon>
    </lineage>
</organism>
<gene>
    <name evidence="1" type="ORF">ACFO3D_16050</name>
</gene>
<reference evidence="2" key="1">
    <citation type="journal article" date="2019" name="Int. J. Syst. Evol. Microbiol.">
        <title>The Global Catalogue of Microorganisms (GCM) 10K type strain sequencing project: providing services to taxonomists for standard genome sequencing and annotation.</title>
        <authorList>
            <consortium name="The Broad Institute Genomics Platform"/>
            <consortium name="The Broad Institute Genome Sequencing Center for Infectious Disease"/>
            <person name="Wu L."/>
            <person name="Ma J."/>
        </authorList>
    </citation>
    <scope>NUCLEOTIDE SEQUENCE [LARGE SCALE GENOMIC DNA]</scope>
    <source>
        <strain evidence="2">CGMCC 4.7426</strain>
    </source>
</reference>
<comment type="caution">
    <text evidence="1">The sequence shown here is derived from an EMBL/GenBank/DDBJ whole genome shotgun (WGS) entry which is preliminary data.</text>
</comment>
<dbReference type="SUPFAM" id="SSF56112">
    <property type="entry name" value="Protein kinase-like (PK-like)"/>
    <property type="match status" value="1"/>
</dbReference>
<dbReference type="Proteomes" id="UP001595989">
    <property type="component" value="Unassembled WGS sequence"/>
</dbReference>
<evidence type="ECO:0000313" key="2">
    <source>
        <dbReference type="Proteomes" id="UP001595989"/>
    </source>
</evidence>
<evidence type="ECO:0000313" key="1">
    <source>
        <dbReference type="EMBL" id="MFC4559701.1"/>
    </source>
</evidence>
<keyword evidence="2" id="KW-1185">Reference proteome</keyword>
<protein>
    <recommendedName>
        <fullName evidence="3">Aminoglycoside phosphotransferase domain-containing protein</fullName>
    </recommendedName>
</protein>
<proteinExistence type="predicted"/>
<evidence type="ECO:0008006" key="3">
    <source>
        <dbReference type="Google" id="ProtNLM"/>
    </source>
</evidence>